<accession>A0A242N411</accession>
<name>A0A242N411_CABSO</name>
<keyword evidence="1" id="KW-0812">Transmembrane</keyword>
<evidence type="ECO:0000313" key="3">
    <source>
        <dbReference type="Proteomes" id="UP000195221"/>
    </source>
</evidence>
<evidence type="ECO:0000256" key="1">
    <source>
        <dbReference type="SAM" id="Phobius"/>
    </source>
</evidence>
<protein>
    <submittedName>
        <fullName evidence="2">Short chain fatty acids transporter</fullName>
    </submittedName>
</protein>
<keyword evidence="1" id="KW-0472">Membrane</keyword>
<sequence>MLPLLDVLGLRARDSVGFTFIQLIVHVPLVLILLTVSASSLEFVPPVMH</sequence>
<reference evidence="2 3" key="1">
    <citation type="submission" date="2017-03" db="EMBL/GenBank/DDBJ databases">
        <title>Genome analysis of strain PAMC 26577.</title>
        <authorList>
            <person name="Oh H.-M."/>
            <person name="Yang J.-A."/>
        </authorList>
    </citation>
    <scope>NUCLEOTIDE SEQUENCE [LARGE SCALE GENOMIC DNA]</scope>
    <source>
        <strain evidence="2 3">PAMC 26577</strain>
    </source>
</reference>
<proteinExistence type="predicted"/>
<evidence type="ECO:0000313" key="2">
    <source>
        <dbReference type="EMBL" id="OTP78410.1"/>
    </source>
</evidence>
<comment type="caution">
    <text evidence="2">The sequence shown here is derived from an EMBL/GenBank/DDBJ whole genome shotgun (WGS) entry which is preliminary data.</text>
</comment>
<feature type="transmembrane region" description="Helical" evidence="1">
    <location>
        <begin position="20"/>
        <end position="44"/>
    </location>
</feature>
<keyword evidence="1" id="KW-1133">Transmembrane helix</keyword>
<organism evidence="2 3">
    <name type="scientific">Caballeronia sordidicola</name>
    <name type="common">Burkholderia sordidicola</name>
    <dbReference type="NCBI Taxonomy" id="196367"/>
    <lineage>
        <taxon>Bacteria</taxon>
        <taxon>Pseudomonadati</taxon>
        <taxon>Pseudomonadota</taxon>
        <taxon>Betaproteobacteria</taxon>
        <taxon>Burkholderiales</taxon>
        <taxon>Burkholderiaceae</taxon>
        <taxon>Caballeronia</taxon>
    </lineage>
</organism>
<dbReference type="AlphaFoldDB" id="A0A242N411"/>
<dbReference type="Proteomes" id="UP000195221">
    <property type="component" value="Unassembled WGS sequence"/>
</dbReference>
<dbReference type="EMBL" id="NBTZ01000024">
    <property type="protein sequence ID" value="OTP78410.1"/>
    <property type="molecule type" value="Genomic_DNA"/>
</dbReference>
<gene>
    <name evidence="2" type="ORF">PAMC26577_04930</name>
</gene>